<feature type="transmembrane region" description="Helical" evidence="1">
    <location>
        <begin position="7"/>
        <end position="29"/>
    </location>
</feature>
<feature type="transmembrane region" description="Helical" evidence="1">
    <location>
        <begin position="67"/>
        <end position="88"/>
    </location>
</feature>
<organism evidence="2 3">
    <name type="scientific">Agrobacterium tumefaciens</name>
    <dbReference type="NCBI Taxonomy" id="358"/>
    <lineage>
        <taxon>Bacteria</taxon>
        <taxon>Pseudomonadati</taxon>
        <taxon>Pseudomonadota</taxon>
        <taxon>Alphaproteobacteria</taxon>
        <taxon>Hyphomicrobiales</taxon>
        <taxon>Rhizobiaceae</taxon>
        <taxon>Rhizobium/Agrobacterium group</taxon>
        <taxon>Agrobacterium</taxon>
        <taxon>Agrobacterium tumefaciens complex</taxon>
    </lineage>
</organism>
<evidence type="ECO:0000313" key="3">
    <source>
        <dbReference type="Proteomes" id="UP000035017"/>
    </source>
</evidence>
<feature type="transmembrane region" description="Helical" evidence="1">
    <location>
        <begin position="35"/>
        <end position="55"/>
    </location>
</feature>
<comment type="caution">
    <text evidence="2">The sequence shown here is derived from an EMBL/GenBank/DDBJ whole genome shotgun (WGS) entry which is preliminary data.</text>
</comment>
<accession>A0A0D0K801</accession>
<proteinExistence type="predicted"/>
<reference evidence="2 3" key="1">
    <citation type="submission" date="2014-12" db="EMBL/GenBank/DDBJ databases">
        <title>16Stimator: statistical estimation of ribosomal gene copy numbers from draft genome assemblies.</title>
        <authorList>
            <person name="Perisin M.A."/>
            <person name="Vetter M."/>
            <person name="Gilbert J.A."/>
            <person name="Bergelson J."/>
        </authorList>
    </citation>
    <scope>NUCLEOTIDE SEQUENCE [LARGE SCALE GENOMIC DNA]</scope>
    <source>
        <strain evidence="2 3">MEJ076</strain>
    </source>
</reference>
<dbReference type="Proteomes" id="UP000035017">
    <property type="component" value="Unassembled WGS sequence"/>
</dbReference>
<dbReference type="AlphaFoldDB" id="A0A0D0K801"/>
<keyword evidence="1" id="KW-1133">Transmembrane helix</keyword>
<dbReference type="EMBL" id="JXQV01000004">
    <property type="protein sequence ID" value="KIQ04718.1"/>
    <property type="molecule type" value="Genomic_DNA"/>
</dbReference>
<keyword evidence="1" id="KW-0812">Transmembrane</keyword>
<keyword evidence="1" id="KW-0472">Membrane</keyword>
<name>A0A0D0K801_AGRTU</name>
<protein>
    <submittedName>
        <fullName evidence="2">Uncharacterized protein</fullName>
    </submittedName>
</protein>
<sequence length="121" mass="12641">MSILTFILMNAAFMAIDGAMVVVISNATALSIGHARLISCTITLVVIGVSIARLVPQSASSDGPSRTLAAIISALASGLSCGLFILILSRNPMLQWLAAFAASAFASLIFASLAYRRAQRR</sequence>
<evidence type="ECO:0000313" key="2">
    <source>
        <dbReference type="EMBL" id="KIQ04718.1"/>
    </source>
</evidence>
<feature type="transmembrane region" description="Helical" evidence="1">
    <location>
        <begin position="94"/>
        <end position="115"/>
    </location>
</feature>
<gene>
    <name evidence="2" type="ORF">RU07_04235</name>
</gene>
<evidence type="ECO:0000256" key="1">
    <source>
        <dbReference type="SAM" id="Phobius"/>
    </source>
</evidence>